<organism evidence="2 3">
    <name type="scientific">Streptomyces nigrescens</name>
    <dbReference type="NCBI Taxonomy" id="1920"/>
    <lineage>
        <taxon>Bacteria</taxon>
        <taxon>Bacillati</taxon>
        <taxon>Actinomycetota</taxon>
        <taxon>Actinomycetes</taxon>
        <taxon>Kitasatosporales</taxon>
        <taxon>Streptomycetaceae</taxon>
        <taxon>Streptomyces</taxon>
    </lineage>
</organism>
<keyword evidence="2" id="KW-0614">Plasmid</keyword>
<gene>
    <name evidence="2" type="ORF">HEK616_77860</name>
</gene>
<sequence>MSPELGAGPGPVEELVDAPPAEDVCPRPVVASTPRSLEIDDYTERSVRMAGQAAVRRRVPAPHPATCSSGTWTGNPTTCTTPTEAGAGG</sequence>
<keyword evidence="3" id="KW-1185">Reference proteome</keyword>
<accession>A0ABM8A716</accession>
<name>A0ABM8A716_STRNI</name>
<evidence type="ECO:0000256" key="1">
    <source>
        <dbReference type="SAM" id="MobiDB-lite"/>
    </source>
</evidence>
<dbReference type="Proteomes" id="UP001059597">
    <property type="component" value="Plasmid SNP1"/>
</dbReference>
<feature type="region of interest" description="Disordered" evidence="1">
    <location>
        <begin position="1"/>
        <end position="28"/>
    </location>
</feature>
<reference evidence="2" key="1">
    <citation type="submission" date="2022-06" db="EMBL/GenBank/DDBJ databases">
        <title>Complete genome sequence of Streptomyces nigrescens HEK616.</title>
        <authorList>
            <person name="Asamizu S."/>
            <person name="Onaka H."/>
        </authorList>
    </citation>
    <scope>NUCLEOTIDE SEQUENCE</scope>
    <source>
        <strain evidence="2">HEK616</strain>
        <plasmid evidence="2">SNP1</plasmid>
    </source>
</reference>
<evidence type="ECO:0000313" key="3">
    <source>
        <dbReference type="Proteomes" id="UP001059597"/>
    </source>
</evidence>
<feature type="region of interest" description="Disordered" evidence="1">
    <location>
        <begin position="53"/>
        <end position="89"/>
    </location>
</feature>
<protein>
    <submittedName>
        <fullName evidence="2">Uncharacterized protein</fullName>
    </submittedName>
</protein>
<dbReference type="EMBL" id="AP026074">
    <property type="protein sequence ID" value="BDM74299.1"/>
    <property type="molecule type" value="Genomic_DNA"/>
</dbReference>
<geneLocation type="plasmid" evidence="2 3">
    <name>SNP1</name>
</geneLocation>
<proteinExistence type="predicted"/>
<feature type="compositionally biased region" description="Low complexity" evidence="1">
    <location>
        <begin position="70"/>
        <end position="89"/>
    </location>
</feature>
<evidence type="ECO:0000313" key="2">
    <source>
        <dbReference type="EMBL" id="BDM74299.1"/>
    </source>
</evidence>